<comment type="similarity">
    <text evidence="1">Belongs to the glycosyl hydrolase 39 family.</text>
</comment>
<keyword evidence="5" id="KW-0804">Transcription</keyword>
<evidence type="ECO:0000256" key="3">
    <source>
        <dbReference type="ARBA" id="ARBA00023015"/>
    </source>
</evidence>
<keyword evidence="9" id="KW-1185">Reference proteome</keyword>
<dbReference type="EMBL" id="CP002160">
    <property type="protein sequence ID" value="ADL50374.1"/>
    <property type="molecule type" value="Genomic_DNA"/>
</dbReference>
<dbReference type="GO" id="GO:0016798">
    <property type="term" value="F:hydrolase activity, acting on glycosyl bonds"/>
    <property type="evidence" value="ECO:0007669"/>
    <property type="project" value="UniProtKB-KW"/>
</dbReference>
<dbReference type="CDD" id="cd02208">
    <property type="entry name" value="cupin_RmlC-like"/>
    <property type="match status" value="1"/>
</dbReference>
<dbReference type="SUPFAM" id="SSF51182">
    <property type="entry name" value="RmlC-like cupins"/>
    <property type="match status" value="1"/>
</dbReference>
<dbReference type="STRING" id="573061.Clocel_0603"/>
<keyword evidence="2" id="KW-0378">Hydrolase</keyword>
<dbReference type="SUPFAM" id="SSF51445">
    <property type="entry name" value="(Trans)glycosidases"/>
    <property type="match status" value="1"/>
</dbReference>
<dbReference type="InterPro" id="IPR011051">
    <property type="entry name" value="RmlC_Cupin_sf"/>
</dbReference>
<evidence type="ECO:0000256" key="6">
    <source>
        <dbReference type="ARBA" id="ARBA00023295"/>
    </source>
</evidence>
<dbReference type="KEGG" id="ccb:Clocel_0603"/>
<feature type="domain" description="HTH araC/xylS-type" evidence="7">
    <location>
        <begin position="176"/>
        <end position="274"/>
    </location>
</feature>
<keyword evidence="6" id="KW-0326">Glycosidase</keyword>
<dbReference type="SMART" id="SM00342">
    <property type="entry name" value="HTH_ARAC"/>
    <property type="match status" value="1"/>
</dbReference>
<organism evidence="8 9">
    <name type="scientific">Clostridium cellulovorans (strain ATCC 35296 / DSM 3052 / OCM 3 / 743B)</name>
    <dbReference type="NCBI Taxonomy" id="573061"/>
    <lineage>
        <taxon>Bacteria</taxon>
        <taxon>Bacillati</taxon>
        <taxon>Bacillota</taxon>
        <taxon>Clostridia</taxon>
        <taxon>Eubacteriales</taxon>
        <taxon>Clostridiaceae</taxon>
        <taxon>Clostridium</taxon>
    </lineage>
</organism>
<evidence type="ECO:0000256" key="2">
    <source>
        <dbReference type="ARBA" id="ARBA00022801"/>
    </source>
</evidence>
<dbReference type="eggNOG" id="COG2207">
    <property type="taxonomic scope" value="Bacteria"/>
</dbReference>
<dbReference type="Pfam" id="PF02311">
    <property type="entry name" value="AraC_binding"/>
    <property type="match status" value="1"/>
</dbReference>
<dbReference type="Proteomes" id="UP000002730">
    <property type="component" value="Chromosome"/>
</dbReference>
<dbReference type="Gene3D" id="2.60.40.1500">
    <property type="entry name" value="Glycosyl hydrolase domain, family 39"/>
    <property type="match status" value="1"/>
</dbReference>
<evidence type="ECO:0000256" key="5">
    <source>
        <dbReference type="ARBA" id="ARBA00023163"/>
    </source>
</evidence>
<dbReference type="GO" id="GO:0003700">
    <property type="term" value="F:DNA-binding transcription factor activity"/>
    <property type="evidence" value="ECO:0007669"/>
    <property type="project" value="InterPro"/>
</dbReference>
<dbReference type="eggNOG" id="COG3664">
    <property type="taxonomic scope" value="Bacteria"/>
</dbReference>
<dbReference type="Pfam" id="PF12833">
    <property type="entry name" value="HTH_18"/>
    <property type="match status" value="1"/>
</dbReference>
<dbReference type="PROSITE" id="PS00041">
    <property type="entry name" value="HTH_ARAC_FAMILY_1"/>
    <property type="match status" value="1"/>
</dbReference>
<dbReference type="InterPro" id="IPR014710">
    <property type="entry name" value="RmlC-like_jellyroll"/>
</dbReference>
<keyword evidence="3" id="KW-0805">Transcription regulation</keyword>
<proteinExistence type="inferred from homology"/>
<dbReference type="HOGENOM" id="CLU_017624_0_0_9"/>
<name>D9SR86_CLOC7</name>
<keyword evidence="4" id="KW-0238">DNA-binding</keyword>
<dbReference type="AlphaFoldDB" id="D9SR86"/>
<dbReference type="PANTHER" id="PTHR43280:SF34">
    <property type="entry name" value="ARAC-FAMILY TRANSCRIPTIONAL REGULATOR"/>
    <property type="match status" value="1"/>
</dbReference>
<dbReference type="InterPro" id="IPR003313">
    <property type="entry name" value="AraC-bd"/>
</dbReference>
<evidence type="ECO:0000256" key="4">
    <source>
        <dbReference type="ARBA" id="ARBA00023125"/>
    </source>
</evidence>
<dbReference type="eggNOG" id="COG1917">
    <property type="taxonomic scope" value="Bacteria"/>
</dbReference>
<dbReference type="Pfam" id="PF01229">
    <property type="entry name" value="Glyco_hydro_39"/>
    <property type="match status" value="1"/>
</dbReference>
<dbReference type="Gene3D" id="2.60.120.10">
    <property type="entry name" value="Jelly Rolls"/>
    <property type="match status" value="1"/>
</dbReference>
<evidence type="ECO:0000256" key="1">
    <source>
        <dbReference type="ARBA" id="ARBA00008875"/>
    </source>
</evidence>
<accession>D9SR86</accession>
<reference evidence="8 9" key="1">
    <citation type="submission" date="2010-08" db="EMBL/GenBank/DDBJ databases">
        <title>Complete sequence of Clostridium cellulovorans 743B.</title>
        <authorList>
            <consortium name="US DOE Joint Genome Institute"/>
            <person name="Lucas S."/>
            <person name="Copeland A."/>
            <person name="Lapidus A."/>
            <person name="Cheng J.-F."/>
            <person name="Bruce D."/>
            <person name="Goodwin L."/>
            <person name="Pitluck S."/>
            <person name="Chertkov O."/>
            <person name="Detter J.C."/>
            <person name="Han C."/>
            <person name="Tapia R."/>
            <person name="Land M."/>
            <person name="Hauser L."/>
            <person name="Chang Y.-J."/>
            <person name="Jeffries C."/>
            <person name="Kyrpides N."/>
            <person name="Ivanova N."/>
            <person name="Mikhailova N."/>
            <person name="Hemme C.L."/>
            <person name="Woyke T."/>
        </authorList>
    </citation>
    <scope>NUCLEOTIDE SEQUENCE [LARGE SCALE GENOMIC DNA]</scope>
    <source>
        <strain evidence="9">ATCC 35296 / DSM 3052 / OCM 3 / 743B</strain>
    </source>
</reference>
<sequence>MRREYITYMEHLPMSVKLQSVKSYPLHWHNCLEILFVLKGRFFVQIESEIYELCEREIEIINADEPHRVYSEDEDNLILVFKIHLDFFEKYFNDVKNIYFYTNSSDEGIQEEDKYQELRKFLAILACEAVQQEEDYDEEVEEQLVKLLFHLLNNFHYLTYDEEVAIENQVQFQRYHRITKYIHDNYMNKISLQDIASREFLSSYYLSHEIKNMAGTNFIDFLNTTRVNESIKFLLDSDKTISDISEEVGFSHTRYYNKYFKQLYNITPLQYRKKYYLSEDLYEKTKEYSLCNLEKALEYLSVYLEDYDRFNYKKQIIKIYADLKKEAEAFPKVWSEVINLGDAIELLKEKEQGFVKNIQSNMKFNYGIVQYLFHKDMRVYFNEKLEFLNWNEVEKLMEFLLDIDMKPIIILDRELESKDMFIKLIESFILYFSDLYGIEEIQGWRFRVATNLPEEFIEATDEILEKYQLQNIIRDSFEEDTTVRGIFDSAYMVPYIIHNFIHSQNDMLFLKAYDTVEENSIMSNELFFGAPGIMTLHGIRKASYYAYYFLSRLGAMLIEKGEGYVITKNEEDYQILLYSYTEDLDNLITIENLSKEKGKKNLTERQISLTLRNLPQDYKITSYEIGEDIGSAYNNWIAMGRPRRLSDEELDVLHRISFPRISLNFTKKKPIFNILNTINGYGAVLITLQKVQKHLY</sequence>
<gene>
    <name evidence="8" type="ordered locus">Clocel_0603</name>
</gene>
<dbReference type="InterPro" id="IPR049166">
    <property type="entry name" value="GH39_cat"/>
</dbReference>
<dbReference type="Gene3D" id="1.10.10.60">
    <property type="entry name" value="Homeodomain-like"/>
    <property type="match status" value="2"/>
</dbReference>
<dbReference type="GO" id="GO:0043565">
    <property type="term" value="F:sequence-specific DNA binding"/>
    <property type="evidence" value="ECO:0007669"/>
    <property type="project" value="InterPro"/>
</dbReference>
<dbReference type="InterPro" id="IPR018062">
    <property type="entry name" value="HTH_AraC-typ_CS"/>
</dbReference>
<evidence type="ECO:0000313" key="8">
    <source>
        <dbReference type="EMBL" id="ADL50374.1"/>
    </source>
</evidence>
<dbReference type="InterPro" id="IPR017853">
    <property type="entry name" value="GH"/>
</dbReference>
<dbReference type="SUPFAM" id="SSF46689">
    <property type="entry name" value="Homeodomain-like"/>
    <property type="match status" value="1"/>
</dbReference>
<protein>
    <submittedName>
        <fullName evidence="8">Transcriptional regulator, AraC family</fullName>
    </submittedName>
</protein>
<dbReference type="InterPro" id="IPR018060">
    <property type="entry name" value="HTH_AraC"/>
</dbReference>
<dbReference type="PROSITE" id="PS01124">
    <property type="entry name" value="HTH_ARAC_FAMILY_2"/>
    <property type="match status" value="1"/>
</dbReference>
<dbReference type="Gene3D" id="3.20.20.80">
    <property type="entry name" value="Glycosidases"/>
    <property type="match status" value="1"/>
</dbReference>
<evidence type="ECO:0000259" key="7">
    <source>
        <dbReference type="PROSITE" id="PS01124"/>
    </source>
</evidence>
<dbReference type="PANTHER" id="PTHR43280">
    <property type="entry name" value="ARAC-FAMILY TRANSCRIPTIONAL REGULATOR"/>
    <property type="match status" value="1"/>
</dbReference>
<evidence type="ECO:0000313" key="9">
    <source>
        <dbReference type="Proteomes" id="UP000002730"/>
    </source>
</evidence>
<dbReference type="SUPFAM" id="SSF51011">
    <property type="entry name" value="Glycosyl hydrolase domain"/>
    <property type="match status" value="1"/>
</dbReference>
<dbReference type="InterPro" id="IPR009057">
    <property type="entry name" value="Homeodomain-like_sf"/>
</dbReference>